<evidence type="ECO:0000313" key="3">
    <source>
        <dbReference type="Proteomes" id="UP000765509"/>
    </source>
</evidence>
<feature type="region of interest" description="Disordered" evidence="1">
    <location>
        <begin position="116"/>
        <end position="149"/>
    </location>
</feature>
<organism evidence="2 3">
    <name type="scientific">Austropuccinia psidii MF-1</name>
    <dbReference type="NCBI Taxonomy" id="1389203"/>
    <lineage>
        <taxon>Eukaryota</taxon>
        <taxon>Fungi</taxon>
        <taxon>Dikarya</taxon>
        <taxon>Basidiomycota</taxon>
        <taxon>Pucciniomycotina</taxon>
        <taxon>Pucciniomycetes</taxon>
        <taxon>Pucciniales</taxon>
        <taxon>Sphaerophragmiaceae</taxon>
        <taxon>Austropuccinia</taxon>
    </lineage>
</organism>
<dbReference type="Proteomes" id="UP000765509">
    <property type="component" value="Unassembled WGS sequence"/>
</dbReference>
<keyword evidence="3" id="KW-1185">Reference proteome</keyword>
<comment type="caution">
    <text evidence="2">The sequence shown here is derived from an EMBL/GenBank/DDBJ whole genome shotgun (WGS) entry which is preliminary data.</text>
</comment>
<evidence type="ECO:0000256" key="1">
    <source>
        <dbReference type="SAM" id="MobiDB-lite"/>
    </source>
</evidence>
<protein>
    <submittedName>
        <fullName evidence="2">Uncharacterized protein</fullName>
    </submittedName>
</protein>
<gene>
    <name evidence="2" type="ORF">O181_037538</name>
</gene>
<evidence type="ECO:0000313" key="2">
    <source>
        <dbReference type="EMBL" id="MBW0497823.1"/>
    </source>
</evidence>
<accession>A0A9Q3D9M3</accession>
<sequence length="163" mass="19043">MGARKYNLLINTGALIQCTSILGAAAIRKEDSLRFQQAYDMYQKTSKFRFRNLPVKPNHHYAMHYPDQLRWWGPMMGGSQFSGEQLVGICQELKINGLNGMMEESIMNKFGQMQRMEEHWTQEKEKGDSQNHKEEKRHSQNHKELDDKTYMELLDYLRGGNPG</sequence>
<proteinExistence type="predicted"/>
<reference evidence="2" key="1">
    <citation type="submission" date="2021-03" db="EMBL/GenBank/DDBJ databases">
        <title>Draft genome sequence of rust myrtle Austropuccinia psidii MF-1, a brazilian biotype.</title>
        <authorList>
            <person name="Quecine M.C."/>
            <person name="Pachon D.M.R."/>
            <person name="Bonatelli M.L."/>
            <person name="Correr F.H."/>
            <person name="Franceschini L.M."/>
            <person name="Leite T.F."/>
            <person name="Margarido G.R.A."/>
            <person name="Almeida C.A."/>
            <person name="Ferrarezi J.A."/>
            <person name="Labate C.A."/>
        </authorList>
    </citation>
    <scope>NUCLEOTIDE SEQUENCE</scope>
    <source>
        <strain evidence="2">MF-1</strain>
    </source>
</reference>
<dbReference type="AlphaFoldDB" id="A0A9Q3D9M3"/>
<dbReference type="EMBL" id="AVOT02014398">
    <property type="protein sequence ID" value="MBW0497823.1"/>
    <property type="molecule type" value="Genomic_DNA"/>
</dbReference>
<name>A0A9Q3D9M3_9BASI</name>
<dbReference type="OrthoDB" id="2506039at2759"/>